<comment type="caution">
    <text evidence="9">The sequence shown here is derived from an EMBL/GenBank/DDBJ whole genome shotgun (WGS) entry which is preliminary data.</text>
</comment>
<organism evidence="9 10">
    <name type="scientific">Streptomyces nanshensis</name>
    <dbReference type="NCBI Taxonomy" id="518642"/>
    <lineage>
        <taxon>Bacteria</taxon>
        <taxon>Bacillati</taxon>
        <taxon>Actinomycetota</taxon>
        <taxon>Actinomycetes</taxon>
        <taxon>Kitasatosporales</taxon>
        <taxon>Streptomycetaceae</taxon>
        <taxon>Streptomyces</taxon>
    </lineage>
</organism>
<dbReference type="GO" id="GO:0016887">
    <property type="term" value="F:ATP hydrolysis activity"/>
    <property type="evidence" value="ECO:0007669"/>
    <property type="project" value="InterPro"/>
</dbReference>
<evidence type="ECO:0000256" key="6">
    <source>
        <dbReference type="ARBA" id="ARBA00022967"/>
    </source>
</evidence>
<evidence type="ECO:0000256" key="2">
    <source>
        <dbReference type="ARBA" id="ARBA00005417"/>
    </source>
</evidence>
<evidence type="ECO:0000256" key="5">
    <source>
        <dbReference type="ARBA" id="ARBA00022519"/>
    </source>
</evidence>
<keyword evidence="5" id="KW-0997">Cell inner membrane</keyword>
<dbReference type="InterPro" id="IPR027417">
    <property type="entry name" value="P-loop_NTPase"/>
</dbReference>
<comment type="subcellular location">
    <subcellularLocation>
        <location evidence="1">Membrane</location>
    </subcellularLocation>
</comment>
<keyword evidence="4" id="KW-1003">Cell membrane</keyword>
<dbReference type="AlphaFoldDB" id="A0A1E7KR05"/>
<dbReference type="RefSeq" id="WP_171908859.1">
    <property type="nucleotide sequence ID" value="NZ_LJGW01000642.1"/>
</dbReference>
<dbReference type="EMBL" id="LJGW01000642">
    <property type="protein sequence ID" value="OEV06358.1"/>
    <property type="molecule type" value="Genomic_DNA"/>
</dbReference>
<dbReference type="Proteomes" id="UP000176005">
    <property type="component" value="Unassembled WGS sequence"/>
</dbReference>
<evidence type="ECO:0000256" key="4">
    <source>
        <dbReference type="ARBA" id="ARBA00022475"/>
    </source>
</evidence>
<evidence type="ECO:0000313" key="9">
    <source>
        <dbReference type="EMBL" id="OEV06358.1"/>
    </source>
</evidence>
<feature type="non-terminal residue" evidence="9">
    <location>
        <position position="141"/>
    </location>
</feature>
<evidence type="ECO:0000256" key="1">
    <source>
        <dbReference type="ARBA" id="ARBA00004370"/>
    </source>
</evidence>
<dbReference type="PANTHER" id="PTHR43297">
    <property type="entry name" value="OLIGOPEPTIDE TRANSPORT ATP-BINDING PROTEIN APPD"/>
    <property type="match status" value="1"/>
</dbReference>
<name>A0A1E7KR05_9ACTN</name>
<dbReference type="InterPro" id="IPR003439">
    <property type="entry name" value="ABC_transporter-like_ATP-bd"/>
</dbReference>
<dbReference type="InterPro" id="IPR050388">
    <property type="entry name" value="ABC_Ni/Peptide_Import"/>
</dbReference>
<keyword evidence="3" id="KW-0813">Transport</keyword>
<sequence>MTADGIGAEDLRGAMGTGAPLLEVRRLSAHAATAARPLLHEVSLSVPAGRVTAVVGPSGSGKTTLGLAALGAARPGVRLEGRALLEGEDLLAADETRRRALRSGTTGHLAQHPETVLDPVRRVGSGLRTVAALRHRGRAAR</sequence>
<feature type="domain" description="ABC transporter" evidence="8">
    <location>
        <begin position="39"/>
        <end position="112"/>
    </location>
</feature>
<protein>
    <recommendedName>
        <fullName evidence="8">ABC transporter domain-containing protein</fullName>
    </recommendedName>
</protein>
<evidence type="ECO:0000256" key="7">
    <source>
        <dbReference type="ARBA" id="ARBA00023136"/>
    </source>
</evidence>
<dbReference type="SUPFAM" id="SSF52540">
    <property type="entry name" value="P-loop containing nucleoside triphosphate hydrolases"/>
    <property type="match status" value="1"/>
</dbReference>
<dbReference type="GO" id="GO:0016020">
    <property type="term" value="C:membrane"/>
    <property type="evidence" value="ECO:0007669"/>
    <property type="project" value="UniProtKB-SubCell"/>
</dbReference>
<dbReference type="PANTHER" id="PTHR43297:SF14">
    <property type="entry name" value="ATPASE AAA-TYPE CORE DOMAIN-CONTAINING PROTEIN"/>
    <property type="match status" value="1"/>
</dbReference>
<keyword evidence="7" id="KW-0472">Membrane</keyword>
<evidence type="ECO:0000259" key="8">
    <source>
        <dbReference type="Pfam" id="PF00005"/>
    </source>
</evidence>
<proteinExistence type="inferred from homology"/>
<keyword evidence="10" id="KW-1185">Reference proteome</keyword>
<accession>A0A1E7KR05</accession>
<dbReference type="Pfam" id="PF00005">
    <property type="entry name" value="ABC_tran"/>
    <property type="match status" value="1"/>
</dbReference>
<dbReference type="Gene3D" id="3.40.50.300">
    <property type="entry name" value="P-loop containing nucleotide triphosphate hydrolases"/>
    <property type="match status" value="1"/>
</dbReference>
<reference evidence="9 10" key="1">
    <citation type="journal article" date="2016" name="Front. Microbiol.">
        <title>Comparative Genomics Analysis of Streptomyces Species Reveals Their Adaptation to the Marine Environment and Their Diversity at the Genomic Level.</title>
        <authorList>
            <person name="Tian X."/>
            <person name="Zhang Z."/>
            <person name="Yang T."/>
            <person name="Chen M."/>
            <person name="Li J."/>
            <person name="Chen F."/>
            <person name="Yang J."/>
            <person name="Li W."/>
            <person name="Zhang B."/>
            <person name="Zhang Z."/>
            <person name="Wu J."/>
            <person name="Zhang C."/>
            <person name="Long L."/>
            <person name="Xiao J."/>
        </authorList>
    </citation>
    <scope>NUCLEOTIDE SEQUENCE [LARGE SCALE GENOMIC DNA]</scope>
    <source>
        <strain evidence="9 10">SCSIO 10429</strain>
    </source>
</reference>
<dbReference type="GO" id="GO:0005524">
    <property type="term" value="F:ATP binding"/>
    <property type="evidence" value="ECO:0007669"/>
    <property type="project" value="InterPro"/>
</dbReference>
<comment type="similarity">
    <text evidence="2">Belongs to the ABC transporter superfamily.</text>
</comment>
<keyword evidence="6" id="KW-1278">Translocase</keyword>
<evidence type="ECO:0000256" key="3">
    <source>
        <dbReference type="ARBA" id="ARBA00022448"/>
    </source>
</evidence>
<evidence type="ECO:0000313" key="10">
    <source>
        <dbReference type="Proteomes" id="UP000176005"/>
    </source>
</evidence>
<gene>
    <name evidence="9" type="ORF">AN218_30685</name>
</gene>